<evidence type="ECO:0000256" key="5">
    <source>
        <dbReference type="ARBA" id="ARBA00023015"/>
    </source>
</evidence>
<dbReference type="PROSITE" id="PS50294">
    <property type="entry name" value="WD_REPEATS_REGION"/>
    <property type="match status" value="5"/>
</dbReference>
<dbReference type="Gene3D" id="2.130.10.10">
    <property type="entry name" value="YVTN repeat-like/Quinoprotein amine dehydrogenase"/>
    <property type="match status" value="3"/>
</dbReference>
<dbReference type="OrthoDB" id="10266330at2759"/>
<dbReference type="EMBL" id="JAAAJB010000009">
    <property type="protein sequence ID" value="KAG0270202.1"/>
    <property type="molecule type" value="Genomic_DNA"/>
</dbReference>
<dbReference type="CDD" id="cd00200">
    <property type="entry name" value="WD40"/>
    <property type="match status" value="1"/>
</dbReference>
<sequence length="759" mass="82109">MASSGSGTAGASGSAQGQTGSTTAPPPPAAPQTQQEVDRIVLNYLNQKGYKHAEYMLKHEAKILSLEEMAATFNPAESDGTVPGFVMLYDRSDMGNPEAYDIAYSAMRRWVGNSLDFYKPELMSVLFPLFVHSYLNLVSKDLKENARKFMESYRADHMELHAQDMARLATITDAQQAKENELAQMYRTNKYHVRLSQVSFELLIAFLQDNKFMVLLRIVNQHLNIQVTAANQSKTSQDEDVIGITGHGSNQLTTFNQQKVLLGAMPMDPGFQTQVEQTLKEEEARSINDNAMNGEVQPTTLLDDFKKVKTEAGVDSPSRDDIPLPPLKGSDIQAEIELLRDLRKRVSLGPGALPSICAYTFHNTNDNMNCVAVSQDTTFMAAGFSESYVRLWSLKGEKLRGMRSNFNPATINDSSDLNRLKEKSGSESKRLIGHSGPVFGASFSPDNKYLITCSEDKTARLWSTNTFTNLVCYKGHNYPVWDVEFGPLGFYFATASHDRTARLWSCDHIYPLRIFAGHLSDVDVVKFHPNSKYLVTGSSDKTSRLWDVQRGTCVRVFTGHAGAINALAVSPDGRLMASAGDDRTIQLWDLGSGKRLKKMTGHQGIVYSLDFSADGHVLVSGGSDCTVRTWDVKKDTTTPLSTVSTAAAAATAVGGGGTSVGGTANGLASSSSILSPTAATAAESGKHKKLNGHGSSSSISSISGAGAAGSGAAATSIHHGAGVIESEDHLACFATKRTPIYKVQFTKRNLCLAVGAFSG</sequence>
<keyword evidence="5" id="KW-0805">Transcription regulation</keyword>
<dbReference type="InterPro" id="IPR036322">
    <property type="entry name" value="WD40_repeat_dom_sf"/>
</dbReference>
<feature type="repeat" description="WD" evidence="8">
    <location>
        <begin position="557"/>
        <end position="598"/>
    </location>
</feature>
<evidence type="ECO:0000256" key="2">
    <source>
        <dbReference type="ARBA" id="ARBA00009435"/>
    </source>
</evidence>
<dbReference type="InterPro" id="IPR020472">
    <property type="entry name" value="WD40_PAC1"/>
</dbReference>
<dbReference type="SMART" id="SM00320">
    <property type="entry name" value="WD40"/>
    <property type="match status" value="6"/>
</dbReference>
<dbReference type="AlphaFoldDB" id="A0A9P6QLJ9"/>
<dbReference type="GO" id="GO:0006367">
    <property type="term" value="P:transcription initiation at RNA polymerase II promoter"/>
    <property type="evidence" value="ECO:0007669"/>
    <property type="project" value="TreeGrafter"/>
</dbReference>
<dbReference type="Pfam" id="PF08513">
    <property type="entry name" value="LisH"/>
    <property type="match status" value="1"/>
</dbReference>
<dbReference type="CDD" id="cd08044">
    <property type="entry name" value="TAF5_NTD2"/>
    <property type="match status" value="1"/>
</dbReference>
<evidence type="ECO:0000256" key="3">
    <source>
        <dbReference type="ARBA" id="ARBA00022574"/>
    </source>
</evidence>
<comment type="caution">
    <text evidence="11">The sequence shown here is derived from an EMBL/GenBank/DDBJ whole genome shotgun (WGS) entry which is preliminary data.</text>
</comment>
<keyword evidence="4" id="KW-0677">Repeat</keyword>
<feature type="region of interest" description="Disordered" evidence="9">
    <location>
        <begin position="1"/>
        <end position="34"/>
    </location>
</feature>
<dbReference type="PROSITE" id="PS50082">
    <property type="entry name" value="WD_REPEATS_2"/>
    <property type="match status" value="5"/>
</dbReference>
<evidence type="ECO:0000313" key="11">
    <source>
        <dbReference type="EMBL" id="KAG0270202.1"/>
    </source>
</evidence>
<evidence type="ECO:0000256" key="6">
    <source>
        <dbReference type="ARBA" id="ARBA00023163"/>
    </source>
</evidence>
<feature type="repeat" description="WD" evidence="8">
    <location>
        <begin position="473"/>
        <end position="505"/>
    </location>
</feature>
<comment type="subcellular location">
    <subcellularLocation>
        <location evidence="1">Nucleus</location>
    </subcellularLocation>
</comment>
<dbReference type="Pfam" id="PF00400">
    <property type="entry name" value="WD40"/>
    <property type="match status" value="6"/>
</dbReference>
<protein>
    <submittedName>
        <fullName evidence="11">Transcription initiation factor TFIID subunit 5</fullName>
    </submittedName>
</protein>
<feature type="domain" description="TFIID subunit TAF5 NTD2" evidence="10">
    <location>
        <begin position="96"/>
        <end position="223"/>
    </location>
</feature>
<dbReference type="InterPro" id="IPR037264">
    <property type="entry name" value="TFIID_NTD2_sf"/>
</dbReference>
<evidence type="ECO:0000256" key="9">
    <source>
        <dbReference type="SAM" id="MobiDB-lite"/>
    </source>
</evidence>
<dbReference type="SUPFAM" id="SSF50978">
    <property type="entry name" value="WD40 repeat-like"/>
    <property type="match status" value="1"/>
</dbReference>
<dbReference type="InterPro" id="IPR015943">
    <property type="entry name" value="WD40/YVTN_repeat-like_dom_sf"/>
</dbReference>
<dbReference type="GO" id="GO:0016251">
    <property type="term" value="F:RNA polymerase II general transcription initiation factor activity"/>
    <property type="evidence" value="ECO:0007669"/>
    <property type="project" value="TreeGrafter"/>
</dbReference>
<keyword evidence="12" id="KW-1185">Reference proteome</keyword>
<dbReference type="PANTHER" id="PTHR19879">
    <property type="entry name" value="TRANSCRIPTION INITIATION FACTOR TFIID"/>
    <property type="match status" value="1"/>
</dbReference>
<dbReference type="InterPro" id="IPR019775">
    <property type="entry name" value="WD40_repeat_CS"/>
</dbReference>
<dbReference type="InterPro" id="IPR006594">
    <property type="entry name" value="LisH"/>
</dbReference>
<dbReference type="SMART" id="SM00667">
    <property type="entry name" value="LisH"/>
    <property type="match status" value="1"/>
</dbReference>
<keyword evidence="6" id="KW-0804">Transcription</keyword>
<evidence type="ECO:0000256" key="1">
    <source>
        <dbReference type="ARBA" id="ARBA00004123"/>
    </source>
</evidence>
<dbReference type="Gene3D" id="1.25.40.500">
    <property type="entry name" value="TFIID subunit TAF5, NTD2 domain"/>
    <property type="match status" value="1"/>
</dbReference>
<accession>A0A9P6QLJ9</accession>
<dbReference type="GO" id="GO:0005669">
    <property type="term" value="C:transcription factor TFIID complex"/>
    <property type="evidence" value="ECO:0007669"/>
    <property type="project" value="TreeGrafter"/>
</dbReference>
<feature type="compositionally biased region" description="Low complexity" evidence="9">
    <location>
        <begin position="1"/>
        <end position="23"/>
    </location>
</feature>
<gene>
    <name evidence="11" type="primary">TAF5</name>
    <name evidence="11" type="ORF">DFQ27_009580</name>
</gene>
<feature type="repeat" description="WD" evidence="8">
    <location>
        <begin position="431"/>
        <end position="466"/>
    </location>
</feature>
<keyword evidence="3 8" id="KW-0853">WD repeat</keyword>
<feature type="repeat" description="WD" evidence="8">
    <location>
        <begin position="599"/>
        <end position="640"/>
    </location>
</feature>
<reference evidence="11" key="1">
    <citation type="journal article" date="2020" name="Fungal Divers.">
        <title>Resolving the Mortierellaceae phylogeny through synthesis of multi-gene phylogenetics and phylogenomics.</title>
        <authorList>
            <person name="Vandepol N."/>
            <person name="Liber J."/>
            <person name="Desiro A."/>
            <person name="Na H."/>
            <person name="Kennedy M."/>
            <person name="Barry K."/>
            <person name="Grigoriev I.V."/>
            <person name="Miller A.N."/>
            <person name="O'Donnell K."/>
            <person name="Stajich J.E."/>
            <person name="Bonito G."/>
        </authorList>
    </citation>
    <scope>NUCLEOTIDE SEQUENCE</scope>
    <source>
        <strain evidence="11">BC1065</strain>
    </source>
</reference>
<dbReference type="Pfam" id="PF04494">
    <property type="entry name" value="TFIID_NTD2"/>
    <property type="match status" value="1"/>
</dbReference>
<dbReference type="InterPro" id="IPR007582">
    <property type="entry name" value="TFIID_NTD2"/>
</dbReference>
<evidence type="ECO:0000313" key="12">
    <source>
        <dbReference type="Proteomes" id="UP000807716"/>
    </source>
</evidence>
<evidence type="ECO:0000256" key="7">
    <source>
        <dbReference type="ARBA" id="ARBA00023242"/>
    </source>
</evidence>
<organism evidence="11 12">
    <name type="scientific">Actinomortierella ambigua</name>
    <dbReference type="NCBI Taxonomy" id="1343610"/>
    <lineage>
        <taxon>Eukaryota</taxon>
        <taxon>Fungi</taxon>
        <taxon>Fungi incertae sedis</taxon>
        <taxon>Mucoromycota</taxon>
        <taxon>Mortierellomycotina</taxon>
        <taxon>Mortierellomycetes</taxon>
        <taxon>Mortierellales</taxon>
        <taxon>Mortierellaceae</taxon>
        <taxon>Actinomortierella</taxon>
    </lineage>
</organism>
<dbReference type="PROSITE" id="PS00678">
    <property type="entry name" value="WD_REPEATS_1"/>
    <property type="match status" value="3"/>
</dbReference>
<proteinExistence type="inferred from homology"/>
<dbReference type="PROSITE" id="PS50896">
    <property type="entry name" value="LISH"/>
    <property type="match status" value="1"/>
</dbReference>
<keyword evidence="7" id="KW-0539">Nucleus</keyword>
<dbReference type="PANTHER" id="PTHR19879:SF1">
    <property type="entry name" value="CANNONBALL-RELATED"/>
    <property type="match status" value="1"/>
</dbReference>
<dbReference type="SUPFAM" id="SSF160897">
    <property type="entry name" value="Taf5 N-terminal domain-like"/>
    <property type="match status" value="1"/>
</dbReference>
<evidence type="ECO:0000256" key="4">
    <source>
        <dbReference type="ARBA" id="ARBA00022737"/>
    </source>
</evidence>
<dbReference type="Proteomes" id="UP000807716">
    <property type="component" value="Unassembled WGS sequence"/>
</dbReference>
<dbReference type="PRINTS" id="PR00320">
    <property type="entry name" value="GPROTEINBRPT"/>
</dbReference>
<name>A0A9P6QLJ9_9FUNG</name>
<evidence type="ECO:0000256" key="8">
    <source>
        <dbReference type="PROSITE-ProRule" id="PRU00221"/>
    </source>
</evidence>
<feature type="repeat" description="WD" evidence="8">
    <location>
        <begin position="515"/>
        <end position="556"/>
    </location>
</feature>
<comment type="similarity">
    <text evidence="2">Belongs to the WD repeat TAF5 family.</text>
</comment>
<evidence type="ECO:0000259" key="10">
    <source>
        <dbReference type="Pfam" id="PF04494"/>
    </source>
</evidence>
<dbReference type="InterPro" id="IPR001680">
    <property type="entry name" value="WD40_rpt"/>
</dbReference>